<dbReference type="AlphaFoldDB" id="A0A8C6CML0"/>
<feature type="compositionally biased region" description="Pro residues" evidence="1">
    <location>
        <begin position="81"/>
        <end position="91"/>
    </location>
</feature>
<feature type="compositionally biased region" description="Basic and acidic residues" evidence="1">
    <location>
        <begin position="13"/>
        <end position="24"/>
    </location>
</feature>
<feature type="compositionally biased region" description="Basic and acidic residues" evidence="1">
    <location>
        <begin position="92"/>
        <end position="104"/>
    </location>
</feature>
<sequence>MPSKLASLGHSEAAQRHLQPEGRMLKGQLPNTDEDLAARPGSPATDHRWGPEKSPVLPLDTPAQVSNEDPQASGRPFSLKQPPPPPPPPPRPRLERALSLDEKGWRKRRFQTSREDLAARNRASPSGGTPQDEAPGTPARSGSPPCLSTSLQEIPTTRRAPGSGGPCSRGNCLSGMISTSLDPLHRDGASTGSIHRLASLLPRRPLPAMDGNAASDALRTANKVDWAHADCKVQLQAKLFQAHSSLDPGRPPSPLARDVPSLAFIHVCRSAQDSGVGCGTRVPVAALIRTSV</sequence>
<reference evidence="2" key="2">
    <citation type="submission" date="2025-09" db="UniProtKB">
        <authorList>
            <consortium name="Ensembl"/>
        </authorList>
    </citation>
    <scope>IDENTIFICATION</scope>
</reference>
<dbReference type="GO" id="GO:0004439">
    <property type="term" value="F:phosphatidylinositol-4,5-bisphosphate 5-phosphatase activity"/>
    <property type="evidence" value="ECO:0007669"/>
    <property type="project" value="TreeGrafter"/>
</dbReference>
<dbReference type="GO" id="GO:0005634">
    <property type="term" value="C:nucleus"/>
    <property type="evidence" value="ECO:0007669"/>
    <property type="project" value="TreeGrafter"/>
</dbReference>
<evidence type="ECO:0000256" key="1">
    <source>
        <dbReference type="SAM" id="MobiDB-lite"/>
    </source>
</evidence>
<dbReference type="GO" id="GO:0005930">
    <property type="term" value="C:axoneme"/>
    <property type="evidence" value="ECO:0007669"/>
    <property type="project" value="TreeGrafter"/>
</dbReference>
<evidence type="ECO:0000313" key="2">
    <source>
        <dbReference type="Ensembl" id="ENSMMNP00015030315.1"/>
    </source>
</evidence>
<dbReference type="GO" id="GO:0046856">
    <property type="term" value="P:phosphatidylinositol dephosphorylation"/>
    <property type="evidence" value="ECO:0007669"/>
    <property type="project" value="TreeGrafter"/>
</dbReference>
<protein>
    <submittedName>
        <fullName evidence="2">Uncharacterized protein</fullName>
    </submittedName>
</protein>
<accession>A0A8C6CML0</accession>
<dbReference type="GO" id="GO:0005794">
    <property type="term" value="C:Golgi apparatus"/>
    <property type="evidence" value="ECO:0007669"/>
    <property type="project" value="TreeGrafter"/>
</dbReference>
<dbReference type="PANTHER" id="PTHR46625">
    <property type="entry name" value="72 KDA INOSITOL POLYPHOSPHATE 5-PHOSPHATASE"/>
    <property type="match status" value="1"/>
</dbReference>
<feature type="region of interest" description="Disordered" evidence="1">
    <location>
        <begin position="1"/>
        <end position="150"/>
    </location>
</feature>
<proteinExistence type="predicted"/>
<dbReference type="Ensembl" id="ENSMMNT00015033294.1">
    <property type="protein sequence ID" value="ENSMMNP00015030315.1"/>
    <property type="gene ID" value="ENSMMNG00015022063.1"/>
</dbReference>
<organism evidence="2 3">
    <name type="scientific">Monodon monoceros</name>
    <name type="common">Narwhal</name>
    <name type="synonym">Ceratodon monodon</name>
    <dbReference type="NCBI Taxonomy" id="40151"/>
    <lineage>
        <taxon>Eukaryota</taxon>
        <taxon>Metazoa</taxon>
        <taxon>Chordata</taxon>
        <taxon>Craniata</taxon>
        <taxon>Vertebrata</taxon>
        <taxon>Euteleostomi</taxon>
        <taxon>Mammalia</taxon>
        <taxon>Eutheria</taxon>
        <taxon>Laurasiatheria</taxon>
        <taxon>Artiodactyla</taxon>
        <taxon>Whippomorpha</taxon>
        <taxon>Cetacea</taxon>
        <taxon>Odontoceti</taxon>
        <taxon>Monodontidae</taxon>
        <taxon>Monodon</taxon>
    </lineage>
</organism>
<dbReference type="Proteomes" id="UP000694561">
    <property type="component" value="Unplaced"/>
</dbReference>
<dbReference type="GeneTree" id="ENSGT00990000212760"/>
<name>A0A8C6CML0_MONMO</name>
<dbReference type="InterPro" id="IPR042478">
    <property type="entry name" value="INPP5E"/>
</dbReference>
<reference evidence="2" key="1">
    <citation type="submission" date="2025-08" db="UniProtKB">
        <authorList>
            <consortium name="Ensembl"/>
        </authorList>
    </citation>
    <scope>IDENTIFICATION</scope>
</reference>
<dbReference type="PANTHER" id="PTHR46625:SF1">
    <property type="entry name" value="PHOSPHATIDYLINOSITOL POLYPHOSPHATE 5-PHOSPHATASE TYPE IV"/>
    <property type="match status" value="1"/>
</dbReference>
<evidence type="ECO:0000313" key="3">
    <source>
        <dbReference type="Proteomes" id="UP000694561"/>
    </source>
</evidence>
<dbReference type="GO" id="GO:0004445">
    <property type="term" value="F:inositol-polyphosphate 5-phosphatase activity"/>
    <property type="evidence" value="ECO:0007669"/>
    <property type="project" value="InterPro"/>
</dbReference>
<keyword evidence="3" id="KW-1185">Reference proteome</keyword>